<comment type="caution">
    <text evidence="2">The sequence shown here is derived from an EMBL/GenBank/DDBJ whole genome shotgun (WGS) entry which is preliminary data.</text>
</comment>
<dbReference type="Proteomes" id="UP000521943">
    <property type="component" value="Unassembled WGS sequence"/>
</dbReference>
<feature type="region of interest" description="Disordered" evidence="1">
    <location>
        <begin position="274"/>
        <end position="309"/>
    </location>
</feature>
<feature type="compositionally biased region" description="Low complexity" evidence="1">
    <location>
        <begin position="279"/>
        <end position="296"/>
    </location>
</feature>
<evidence type="ECO:0000256" key="1">
    <source>
        <dbReference type="SAM" id="MobiDB-lite"/>
    </source>
</evidence>
<evidence type="ECO:0000313" key="2">
    <source>
        <dbReference type="EMBL" id="KAF6744353.1"/>
    </source>
</evidence>
<name>A0A8H6HEF8_9AGAR</name>
<accession>A0A8H6HEF8</accession>
<protein>
    <submittedName>
        <fullName evidence="2">Uncharacterized protein</fullName>
    </submittedName>
</protein>
<organism evidence="2 3">
    <name type="scientific">Ephemerocybe angulata</name>
    <dbReference type="NCBI Taxonomy" id="980116"/>
    <lineage>
        <taxon>Eukaryota</taxon>
        <taxon>Fungi</taxon>
        <taxon>Dikarya</taxon>
        <taxon>Basidiomycota</taxon>
        <taxon>Agaricomycotina</taxon>
        <taxon>Agaricomycetes</taxon>
        <taxon>Agaricomycetidae</taxon>
        <taxon>Agaricales</taxon>
        <taxon>Agaricineae</taxon>
        <taxon>Psathyrellaceae</taxon>
        <taxon>Ephemerocybe</taxon>
    </lineage>
</organism>
<dbReference type="EMBL" id="JACGCI010000123">
    <property type="protein sequence ID" value="KAF6744353.1"/>
    <property type="molecule type" value="Genomic_DNA"/>
</dbReference>
<gene>
    <name evidence="2" type="ORF">DFP72DRAFT_857653</name>
</gene>
<keyword evidence="3" id="KW-1185">Reference proteome</keyword>
<proteinExistence type="predicted"/>
<reference evidence="2 3" key="1">
    <citation type="submission" date="2020-07" db="EMBL/GenBank/DDBJ databases">
        <title>Comparative genomics of pyrophilous fungi reveals a link between fire events and developmental genes.</title>
        <authorList>
            <consortium name="DOE Joint Genome Institute"/>
            <person name="Steindorff A.S."/>
            <person name="Carver A."/>
            <person name="Calhoun S."/>
            <person name="Stillman K."/>
            <person name="Liu H."/>
            <person name="Lipzen A."/>
            <person name="Pangilinan J."/>
            <person name="Labutti K."/>
            <person name="Bruns T.D."/>
            <person name="Grigoriev I.V."/>
        </authorList>
    </citation>
    <scope>NUCLEOTIDE SEQUENCE [LARGE SCALE GENOMIC DNA]</scope>
    <source>
        <strain evidence="2 3">CBS 144469</strain>
    </source>
</reference>
<evidence type="ECO:0000313" key="3">
    <source>
        <dbReference type="Proteomes" id="UP000521943"/>
    </source>
</evidence>
<sequence length="375" mass="40449">MQAYRLSKQLLAARYPSRWGQKCGGGHEDMRTSFVWAYLKLKYGEDDGRKTVAGRIFRVTKAPSSKLPVELRSAANRQFTSHLDHDLAHSLGLTSHLNTSLLVDANHATGVVEYDVLHRPDSDTFELHPCPSSPPLEPYALPPASCAPLLSLFDATLNGNLLLGGSVDLCSPYMFMSDSILRLVSKSRTVLGSVHVKLHCHGKRYARRTRWTVPKALLQTTAISDLQGSVLEHSLTLNLNSLFVVSAIQAVLPDARPFSKMTVSYVLSDSLIGATEGRSSPSSSSSSPTSTSSSSSFDAPELATDGSGSSIRTCSTTQVGLACPTVLQCPTFPHFLGQIASIKLLLVDLVLPVPAVVLLPSLNQHFPPGHQPDQP</sequence>
<dbReference type="AlphaFoldDB" id="A0A8H6HEF8"/>